<dbReference type="AlphaFoldDB" id="A0AAN8W7A0"/>
<dbReference type="EMBL" id="JBAMMX010000004">
    <property type="protein sequence ID" value="KAK6941248.1"/>
    <property type="molecule type" value="Genomic_DNA"/>
</dbReference>
<reference evidence="2 3" key="1">
    <citation type="submission" date="2023-12" db="EMBL/GenBank/DDBJ databases">
        <title>A high-quality genome assembly for Dillenia turbinata (Dilleniales).</title>
        <authorList>
            <person name="Chanderbali A."/>
        </authorList>
    </citation>
    <scope>NUCLEOTIDE SEQUENCE [LARGE SCALE GENOMIC DNA]</scope>
    <source>
        <strain evidence="2">LSX21</strain>
        <tissue evidence="2">Leaf</tissue>
    </source>
</reference>
<keyword evidence="1" id="KW-1133">Transmembrane helix</keyword>
<organism evidence="2 3">
    <name type="scientific">Dillenia turbinata</name>
    <dbReference type="NCBI Taxonomy" id="194707"/>
    <lineage>
        <taxon>Eukaryota</taxon>
        <taxon>Viridiplantae</taxon>
        <taxon>Streptophyta</taxon>
        <taxon>Embryophyta</taxon>
        <taxon>Tracheophyta</taxon>
        <taxon>Spermatophyta</taxon>
        <taxon>Magnoliopsida</taxon>
        <taxon>eudicotyledons</taxon>
        <taxon>Gunneridae</taxon>
        <taxon>Pentapetalae</taxon>
        <taxon>Dilleniales</taxon>
        <taxon>Dilleniaceae</taxon>
        <taxon>Dillenia</taxon>
    </lineage>
</organism>
<feature type="transmembrane region" description="Helical" evidence="1">
    <location>
        <begin position="31"/>
        <end position="56"/>
    </location>
</feature>
<evidence type="ECO:0000313" key="2">
    <source>
        <dbReference type="EMBL" id="KAK6941248.1"/>
    </source>
</evidence>
<keyword evidence="1" id="KW-0812">Transmembrane</keyword>
<protein>
    <submittedName>
        <fullName evidence="2">Uncharacterized protein</fullName>
    </submittedName>
</protein>
<evidence type="ECO:0000313" key="3">
    <source>
        <dbReference type="Proteomes" id="UP001370490"/>
    </source>
</evidence>
<comment type="caution">
    <text evidence="2">The sequence shown here is derived from an EMBL/GenBank/DDBJ whole genome shotgun (WGS) entry which is preliminary data.</text>
</comment>
<name>A0AAN8W7A0_9MAGN</name>
<keyword evidence="3" id="KW-1185">Reference proteome</keyword>
<gene>
    <name evidence="2" type="ORF">RJ641_026625</name>
</gene>
<dbReference type="Proteomes" id="UP001370490">
    <property type="component" value="Unassembled WGS sequence"/>
</dbReference>
<accession>A0AAN8W7A0</accession>
<keyword evidence="1" id="KW-0472">Membrane</keyword>
<evidence type="ECO:0000256" key="1">
    <source>
        <dbReference type="SAM" id="Phobius"/>
    </source>
</evidence>
<sequence length="88" mass="9407">MQISPSDYPESSPGKEQQGAGVGILLQIMKLVLSFVLGHVFSSGHGIAGLIVGGLANEQKPQGKSRQRRIYNEKDFRGFEVASSYGGV</sequence>
<proteinExistence type="predicted"/>